<evidence type="ECO:0000313" key="1">
    <source>
        <dbReference type="EMBL" id="SEJ57974.1"/>
    </source>
</evidence>
<dbReference type="Proteomes" id="UP000199005">
    <property type="component" value="Unassembled WGS sequence"/>
</dbReference>
<protein>
    <recommendedName>
        <fullName evidence="3">Transposase</fullName>
    </recommendedName>
</protein>
<dbReference type="AlphaFoldDB" id="A0A1H7A0L1"/>
<feature type="non-terminal residue" evidence="1">
    <location>
        <position position="1"/>
    </location>
</feature>
<organism evidence="1 2">
    <name type="scientific">Azotobacter beijerinckii</name>
    <dbReference type="NCBI Taxonomy" id="170623"/>
    <lineage>
        <taxon>Bacteria</taxon>
        <taxon>Pseudomonadati</taxon>
        <taxon>Pseudomonadota</taxon>
        <taxon>Gammaproteobacteria</taxon>
        <taxon>Pseudomonadales</taxon>
        <taxon>Pseudomonadaceae</taxon>
        <taxon>Azotobacter</taxon>
    </lineage>
</organism>
<gene>
    <name evidence="1" type="ORF">SAMN04244579_04845</name>
</gene>
<dbReference type="EMBL" id="FNYO01000190">
    <property type="protein sequence ID" value="SEJ57974.1"/>
    <property type="molecule type" value="Genomic_DNA"/>
</dbReference>
<evidence type="ECO:0008006" key="3">
    <source>
        <dbReference type="Google" id="ProtNLM"/>
    </source>
</evidence>
<reference evidence="1 2" key="1">
    <citation type="submission" date="2016-10" db="EMBL/GenBank/DDBJ databases">
        <authorList>
            <person name="de Groot N.N."/>
        </authorList>
    </citation>
    <scope>NUCLEOTIDE SEQUENCE [LARGE SCALE GENOMIC DNA]</scope>
    <source>
        <strain evidence="1 2">DSM 1041</strain>
    </source>
</reference>
<proteinExistence type="predicted"/>
<accession>A0A1H7A0L1</accession>
<evidence type="ECO:0000313" key="2">
    <source>
        <dbReference type="Proteomes" id="UP000199005"/>
    </source>
</evidence>
<sequence>SATSDQAEIRIEIPHRRTTLTVHWPAGDAEGCARFVRELLQ</sequence>
<name>A0A1H7A0L1_9GAMM</name>